<dbReference type="EMBL" id="UIGY01000001">
    <property type="protein sequence ID" value="SUZ07292.1"/>
    <property type="molecule type" value="Genomic_DNA"/>
</dbReference>
<feature type="chain" id="PRO_5044538350" evidence="1">
    <location>
        <begin position="24"/>
        <end position="148"/>
    </location>
</feature>
<dbReference type="EMBL" id="KE373506">
    <property type="protein sequence ID" value="EPQ67489.1"/>
    <property type="molecule type" value="Genomic_DNA"/>
</dbReference>
<dbReference type="AlphaFoldDB" id="A0A061HNN6"/>
<dbReference type="OrthoDB" id="10315331at2759"/>
<proteinExistence type="predicted"/>
<evidence type="ECO:0000313" key="3">
    <source>
        <dbReference type="EMBL" id="SUZ07292.1"/>
    </source>
</evidence>
<reference evidence="4" key="1">
    <citation type="journal article" date="2013" name="Nat. Genet.">
        <title>The wheat powdery mildew genome shows the unique evolution of an obligate biotroph.</title>
        <authorList>
            <person name="Wicker T."/>
            <person name="Oberhaensli S."/>
            <person name="Parlange F."/>
            <person name="Buchmann J.P."/>
            <person name="Shatalina M."/>
            <person name="Roffler S."/>
            <person name="Ben-David R."/>
            <person name="Dolezel J."/>
            <person name="Simkova H."/>
            <person name="Schulze-Lefert P."/>
            <person name="Spanu P.D."/>
            <person name="Bruggmann R."/>
            <person name="Amselem J."/>
            <person name="Quesneville H."/>
            <person name="Ver Loren van Themaat E."/>
            <person name="Paape T."/>
            <person name="Shimizu K.K."/>
            <person name="Keller B."/>
        </authorList>
    </citation>
    <scope>NUCLEOTIDE SEQUENCE [LARGE SCALE GENOMIC DNA]</scope>
    <source>
        <strain evidence="4">96224</strain>
    </source>
</reference>
<sequence length="148" mass="17117">MHSNRLLSCLAVWLISIIAVVQSFTKYNCNNNMVVTAAQVHEAYERSLKYTNPNARLRASLEDYRYSGNLGGTPRSTYYWFINCSYDSRGEWAMDYYLLVTNSGNFVGILSTGWYQKIGLEDTWCTPHIPYEIGNRVFIDSPNFSYEF</sequence>
<reference evidence="2" key="2">
    <citation type="submission" date="2013-01" db="EMBL/GenBank/DDBJ databases">
        <title>The wheat powdery mildew genome reveals unique evolution of an obligate biotroph.</title>
        <authorList>
            <person name="Oberhaensli S."/>
            <person name="Wicker T."/>
            <person name="Keller B."/>
        </authorList>
    </citation>
    <scope>NUCLEOTIDE SEQUENCE</scope>
    <source>
        <strain evidence="2">96224</strain>
    </source>
</reference>
<evidence type="ECO:0000256" key="1">
    <source>
        <dbReference type="SAM" id="SignalP"/>
    </source>
</evidence>
<accession>A0A061HNN6</accession>
<organism evidence="3">
    <name type="scientific">Blumeria graminis f. sp. tritici 96224</name>
    <dbReference type="NCBI Taxonomy" id="1268274"/>
    <lineage>
        <taxon>Eukaryota</taxon>
        <taxon>Fungi</taxon>
        <taxon>Dikarya</taxon>
        <taxon>Ascomycota</taxon>
        <taxon>Pezizomycotina</taxon>
        <taxon>Leotiomycetes</taxon>
        <taxon>Erysiphales</taxon>
        <taxon>Erysiphaceae</taxon>
        <taxon>Blumeria</taxon>
    </lineage>
</organism>
<protein>
    <submittedName>
        <fullName evidence="3">BgtE-5781</fullName>
    </submittedName>
    <submittedName>
        <fullName evidence="2">Putative secreted effector protein</fullName>
    </submittedName>
</protein>
<dbReference type="Proteomes" id="UP000053110">
    <property type="component" value="Unassembled WGS sequence"/>
</dbReference>
<keyword evidence="1" id="KW-0732">Signal</keyword>
<evidence type="ECO:0000313" key="2">
    <source>
        <dbReference type="EMBL" id="EPQ67489.1"/>
    </source>
</evidence>
<dbReference type="HOGENOM" id="CLU_1758510_0_0_1"/>
<evidence type="ECO:0000313" key="4">
    <source>
        <dbReference type="Proteomes" id="UP000053110"/>
    </source>
</evidence>
<name>A0A061HNN6_BLUGR</name>
<reference evidence="3" key="3">
    <citation type="submission" date="2018-07" db="EMBL/GenBank/DDBJ databases">
        <authorList>
            <person name="Quirk P.G."/>
            <person name="Krulwich T.A."/>
        </authorList>
    </citation>
    <scope>NUCLEOTIDE SEQUENCE</scope>
    <source>
        <strain evidence="3">96224</strain>
    </source>
</reference>
<gene>
    <name evidence="2" type="ORF">BGT96224_E5781</name>
    <name evidence="3" type="ORF">BGT96224V2_LOCUS944</name>
</gene>
<feature type="signal peptide" evidence="1">
    <location>
        <begin position="1"/>
        <end position="23"/>
    </location>
</feature>